<keyword evidence="5" id="KW-1185">Reference proteome</keyword>
<dbReference type="Pfam" id="PF00440">
    <property type="entry name" value="TetR_N"/>
    <property type="match status" value="1"/>
</dbReference>
<evidence type="ECO:0000313" key="5">
    <source>
        <dbReference type="Proteomes" id="UP000702209"/>
    </source>
</evidence>
<dbReference type="EMBL" id="JADLQX010000039">
    <property type="protein sequence ID" value="MBF6302204.1"/>
    <property type="molecule type" value="Genomic_DNA"/>
</dbReference>
<evidence type="ECO:0000259" key="3">
    <source>
        <dbReference type="PROSITE" id="PS50977"/>
    </source>
</evidence>
<comment type="caution">
    <text evidence="4">The sequence shown here is derived from an EMBL/GenBank/DDBJ whole genome shotgun (WGS) entry which is preliminary data.</text>
</comment>
<dbReference type="Gene3D" id="1.10.10.60">
    <property type="entry name" value="Homeodomain-like"/>
    <property type="match status" value="1"/>
</dbReference>
<proteinExistence type="predicted"/>
<organism evidence="4 5">
    <name type="scientific">Nocardia amamiensis</name>
    <dbReference type="NCBI Taxonomy" id="404578"/>
    <lineage>
        <taxon>Bacteria</taxon>
        <taxon>Bacillati</taxon>
        <taxon>Actinomycetota</taxon>
        <taxon>Actinomycetes</taxon>
        <taxon>Mycobacteriales</taxon>
        <taxon>Nocardiaceae</taxon>
        <taxon>Nocardia</taxon>
    </lineage>
</organism>
<dbReference type="RefSeq" id="WP_195133433.1">
    <property type="nucleotide sequence ID" value="NZ_JADLQX010000039.1"/>
</dbReference>
<dbReference type="Gene3D" id="1.10.357.10">
    <property type="entry name" value="Tetracycline Repressor, domain 2"/>
    <property type="match status" value="1"/>
</dbReference>
<protein>
    <submittedName>
        <fullName evidence="4">TetR/AcrR family transcriptional regulator</fullName>
    </submittedName>
</protein>
<reference evidence="4 5" key="1">
    <citation type="submission" date="2020-10" db="EMBL/GenBank/DDBJ databases">
        <title>Identification of Nocardia species via Next-generation sequencing and recognition of intraspecies genetic diversity.</title>
        <authorList>
            <person name="Li P."/>
            <person name="Li P."/>
            <person name="Lu B."/>
        </authorList>
    </citation>
    <scope>NUCLEOTIDE SEQUENCE [LARGE SCALE GENOMIC DNA]</scope>
    <source>
        <strain evidence="4 5">BJ06-0157</strain>
    </source>
</reference>
<dbReference type="Pfam" id="PF21313">
    <property type="entry name" value="EthR_C"/>
    <property type="match status" value="1"/>
</dbReference>
<gene>
    <name evidence="4" type="ORF">IU459_32385</name>
</gene>
<dbReference type="Proteomes" id="UP000702209">
    <property type="component" value="Unassembled WGS sequence"/>
</dbReference>
<dbReference type="PANTHER" id="PTHR43479:SF11">
    <property type="entry name" value="ACREF_ENVCD OPERON REPRESSOR-RELATED"/>
    <property type="match status" value="1"/>
</dbReference>
<dbReference type="InterPro" id="IPR050624">
    <property type="entry name" value="HTH-type_Tx_Regulator"/>
</dbReference>
<dbReference type="PANTHER" id="PTHR43479">
    <property type="entry name" value="ACREF/ENVCD OPERON REPRESSOR-RELATED"/>
    <property type="match status" value="1"/>
</dbReference>
<dbReference type="SUPFAM" id="SSF48498">
    <property type="entry name" value="Tetracyclin repressor-like, C-terminal domain"/>
    <property type="match status" value="1"/>
</dbReference>
<dbReference type="InterPro" id="IPR036271">
    <property type="entry name" value="Tet_transcr_reg_TetR-rel_C_sf"/>
</dbReference>
<evidence type="ECO:0000256" key="2">
    <source>
        <dbReference type="PROSITE-ProRule" id="PRU00335"/>
    </source>
</evidence>
<dbReference type="InterPro" id="IPR049397">
    <property type="entry name" value="EthR_C"/>
</dbReference>
<evidence type="ECO:0000313" key="4">
    <source>
        <dbReference type="EMBL" id="MBF6302204.1"/>
    </source>
</evidence>
<feature type="DNA-binding region" description="H-T-H motif" evidence="2">
    <location>
        <begin position="56"/>
        <end position="75"/>
    </location>
</feature>
<dbReference type="SUPFAM" id="SSF46689">
    <property type="entry name" value="Homeodomain-like"/>
    <property type="match status" value="1"/>
</dbReference>
<dbReference type="InterPro" id="IPR009057">
    <property type="entry name" value="Homeodomain-like_sf"/>
</dbReference>
<sequence length="226" mass="25158">MARTVENEAALGEIPSLVDTSVLREPPLTARGLRTRAALVAAARVVFERDGYLDARLSDITTEAKCSTGSFYTYFSSKEEILQAVLEASQDDMLHPGMPRLDADEASPVAVIEASNRAYFEAYKRNAKLMLILDQVAAIDPKFREMRRRRGRAFADRNARSIRDLQERGLADRELDPHTASRALSGMVGRMAYYAFALEEEASLDELVRTATRLWANALKLDEAAS</sequence>
<dbReference type="PRINTS" id="PR00455">
    <property type="entry name" value="HTHTETR"/>
</dbReference>
<name>A0ABS0D4V8_9NOCA</name>
<dbReference type="PROSITE" id="PS50977">
    <property type="entry name" value="HTH_TETR_2"/>
    <property type="match status" value="1"/>
</dbReference>
<accession>A0ABS0D4V8</accession>
<dbReference type="InterPro" id="IPR001647">
    <property type="entry name" value="HTH_TetR"/>
</dbReference>
<feature type="domain" description="HTH tetR-type" evidence="3">
    <location>
        <begin position="33"/>
        <end position="93"/>
    </location>
</feature>
<evidence type="ECO:0000256" key="1">
    <source>
        <dbReference type="ARBA" id="ARBA00023125"/>
    </source>
</evidence>
<keyword evidence="1 2" id="KW-0238">DNA-binding</keyword>